<dbReference type="Proteomes" id="UP000230790">
    <property type="component" value="Unassembled WGS sequence"/>
</dbReference>
<evidence type="ECO:0000313" key="4">
    <source>
        <dbReference type="EMBL" id="PJF47137.1"/>
    </source>
</evidence>
<dbReference type="AlphaFoldDB" id="A0A2M8QBG5"/>
<dbReference type="NCBIfam" id="TIGR01214">
    <property type="entry name" value="rmlD"/>
    <property type="match status" value="1"/>
</dbReference>
<proteinExistence type="inferred from homology"/>
<comment type="pathway">
    <text evidence="2">Carbohydrate biosynthesis; dTDP-L-rhamnose biosynthesis.</text>
</comment>
<dbReference type="Gene3D" id="3.40.50.720">
    <property type="entry name" value="NAD(P)-binding Rossmann-like Domain"/>
    <property type="match status" value="1"/>
</dbReference>
<organism evidence="4 5">
    <name type="scientific">Candidatus Thermofonsia Clade 3 bacterium</name>
    <dbReference type="NCBI Taxonomy" id="2364212"/>
    <lineage>
        <taxon>Bacteria</taxon>
        <taxon>Bacillati</taxon>
        <taxon>Chloroflexota</taxon>
        <taxon>Candidatus Thermofontia</taxon>
        <taxon>Candidatus Thermofonsia Clade 3</taxon>
    </lineage>
</organism>
<dbReference type="PANTHER" id="PTHR10491">
    <property type="entry name" value="DTDP-4-DEHYDRORHAMNOSE REDUCTASE"/>
    <property type="match status" value="1"/>
</dbReference>
<dbReference type="Gene3D" id="3.90.25.10">
    <property type="entry name" value="UDP-galactose 4-epimerase, domain 1"/>
    <property type="match status" value="1"/>
</dbReference>
<comment type="caution">
    <text evidence="4">The sequence shown here is derived from an EMBL/GenBank/DDBJ whole genome shotgun (WGS) entry which is preliminary data.</text>
</comment>
<comment type="similarity">
    <text evidence="1 2">Belongs to the dTDP-4-dehydrorhamnose reductase family.</text>
</comment>
<keyword evidence="2" id="KW-0560">Oxidoreductase</keyword>
<dbReference type="GO" id="GO:0005829">
    <property type="term" value="C:cytosol"/>
    <property type="evidence" value="ECO:0007669"/>
    <property type="project" value="TreeGrafter"/>
</dbReference>
<evidence type="ECO:0000256" key="1">
    <source>
        <dbReference type="ARBA" id="ARBA00010944"/>
    </source>
</evidence>
<dbReference type="Pfam" id="PF04321">
    <property type="entry name" value="RmlD_sub_bind"/>
    <property type="match status" value="1"/>
</dbReference>
<dbReference type="SUPFAM" id="SSF51735">
    <property type="entry name" value="NAD(P)-binding Rossmann-fold domains"/>
    <property type="match status" value="1"/>
</dbReference>
<comment type="function">
    <text evidence="2">Catalyzes the reduction of dTDP-6-deoxy-L-lyxo-4-hexulose to yield dTDP-L-rhamnose.</text>
</comment>
<evidence type="ECO:0000259" key="3">
    <source>
        <dbReference type="Pfam" id="PF04321"/>
    </source>
</evidence>
<protein>
    <recommendedName>
        <fullName evidence="2">dTDP-4-dehydrorhamnose reductase</fullName>
        <ecNumber evidence="2">1.1.1.133</ecNumber>
    </recommendedName>
</protein>
<reference evidence="4 5" key="1">
    <citation type="submission" date="2017-11" db="EMBL/GenBank/DDBJ databases">
        <title>Evolution of Phototrophy in the Chloroflexi Phylum Driven by Horizontal Gene Transfer.</title>
        <authorList>
            <person name="Ward L.M."/>
            <person name="Hemp J."/>
            <person name="Shih P.M."/>
            <person name="Mcglynn S.E."/>
            <person name="Fischer W."/>
        </authorList>
    </citation>
    <scope>NUCLEOTIDE SEQUENCE [LARGE SCALE GENOMIC DNA]</scope>
    <source>
        <strain evidence="4">JP3_7</strain>
    </source>
</reference>
<dbReference type="UniPathway" id="UPA00124"/>
<keyword evidence="2" id="KW-0521">NADP</keyword>
<name>A0A2M8QBG5_9CHLR</name>
<dbReference type="InterPro" id="IPR005913">
    <property type="entry name" value="dTDP_dehydrorham_reduct"/>
</dbReference>
<dbReference type="EC" id="1.1.1.133" evidence="2"/>
<sequence length="301" mass="32655">MKILLIGANGQLGRDLMAALAQHDVLGTVRGAITADDSETDRLSPVALDVCDAVEVRATIAGFLPNIVINCAAYHRVDDIESDASQALAVNALAAQRLALACRELDAALLHVSTDYVFDGAKRAPYVETDLPNPLSAYGTSKLAGELLIRAAWRKHYIVRTCGLYGLAGASGKGGNFVNTMLRLAQEGQPIRVVNDQTCTPTFTKDLAQQIARLIETEAYGVYHITNAGACTWYEFACEIFRLAGLQPDVRPITSAEFNAPARRPPYSVLENAALKALGIDQMRHWREALAEYISLKVAQR</sequence>
<evidence type="ECO:0000256" key="2">
    <source>
        <dbReference type="RuleBase" id="RU364082"/>
    </source>
</evidence>
<accession>A0A2M8QBG5</accession>
<dbReference type="GO" id="GO:0008831">
    <property type="term" value="F:dTDP-4-dehydrorhamnose reductase activity"/>
    <property type="evidence" value="ECO:0007669"/>
    <property type="project" value="UniProtKB-EC"/>
</dbReference>
<dbReference type="CDD" id="cd05254">
    <property type="entry name" value="dTDP_HR_like_SDR_e"/>
    <property type="match status" value="1"/>
</dbReference>
<dbReference type="EMBL" id="PGTN01000066">
    <property type="protein sequence ID" value="PJF47137.1"/>
    <property type="molecule type" value="Genomic_DNA"/>
</dbReference>
<dbReference type="InterPro" id="IPR036291">
    <property type="entry name" value="NAD(P)-bd_dom_sf"/>
</dbReference>
<evidence type="ECO:0000313" key="5">
    <source>
        <dbReference type="Proteomes" id="UP000230790"/>
    </source>
</evidence>
<dbReference type="InterPro" id="IPR029903">
    <property type="entry name" value="RmlD-like-bd"/>
</dbReference>
<dbReference type="GO" id="GO:0019305">
    <property type="term" value="P:dTDP-rhamnose biosynthetic process"/>
    <property type="evidence" value="ECO:0007669"/>
    <property type="project" value="UniProtKB-UniPathway"/>
</dbReference>
<dbReference type="PANTHER" id="PTHR10491:SF4">
    <property type="entry name" value="METHIONINE ADENOSYLTRANSFERASE 2 SUBUNIT BETA"/>
    <property type="match status" value="1"/>
</dbReference>
<feature type="domain" description="RmlD-like substrate binding" evidence="3">
    <location>
        <begin position="1"/>
        <end position="295"/>
    </location>
</feature>
<gene>
    <name evidence="4" type="primary">rfbD</name>
    <name evidence="4" type="ORF">CUN48_10225</name>
</gene>